<dbReference type="CDD" id="cd18580">
    <property type="entry name" value="ABC_6TM_ABCC_D2"/>
    <property type="match status" value="1"/>
</dbReference>
<evidence type="ECO:0000313" key="12">
    <source>
        <dbReference type="EMBL" id="CAD7657528.1"/>
    </source>
</evidence>
<feature type="domain" description="ABC transporter" evidence="10">
    <location>
        <begin position="230"/>
        <end position="453"/>
    </location>
</feature>
<feature type="transmembrane region" description="Helical" evidence="9">
    <location>
        <begin position="151"/>
        <end position="168"/>
    </location>
</feature>
<dbReference type="Pfam" id="PF00005">
    <property type="entry name" value="ABC_tran"/>
    <property type="match status" value="1"/>
</dbReference>
<dbReference type="PROSITE" id="PS50929">
    <property type="entry name" value="ABC_TM1F"/>
    <property type="match status" value="2"/>
</dbReference>
<evidence type="ECO:0000256" key="6">
    <source>
        <dbReference type="ARBA" id="ARBA00022840"/>
    </source>
</evidence>
<dbReference type="PROSITE" id="PS00211">
    <property type="entry name" value="ABC_TRANSPORTER_1"/>
    <property type="match status" value="1"/>
</dbReference>
<keyword evidence="4 9" id="KW-0812">Transmembrane</keyword>
<evidence type="ECO:0000259" key="10">
    <source>
        <dbReference type="PROSITE" id="PS50893"/>
    </source>
</evidence>
<gene>
    <name evidence="12" type="ORF">ONB1V03_LOCUS14155</name>
</gene>
<dbReference type="SMART" id="SM00382">
    <property type="entry name" value="AAA"/>
    <property type="match status" value="1"/>
</dbReference>
<dbReference type="GO" id="GO:0016887">
    <property type="term" value="F:ATP hydrolysis activity"/>
    <property type="evidence" value="ECO:0007669"/>
    <property type="project" value="InterPro"/>
</dbReference>
<evidence type="ECO:0000256" key="8">
    <source>
        <dbReference type="ARBA" id="ARBA00023136"/>
    </source>
</evidence>
<feature type="non-terminal residue" evidence="12">
    <location>
        <position position="824"/>
    </location>
</feature>
<dbReference type="InterPro" id="IPR036640">
    <property type="entry name" value="ABC1_TM_sf"/>
</dbReference>
<evidence type="ECO:0000256" key="4">
    <source>
        <dbReference type="ARBA" id="ARBA00022692"/>
    </source>
</evidence>
<comment type="subcellular location">
    <subcellularLocation>
        <location evidence="1">Membrane</location>
        <topology evidence="1">Multi-pass membrane protein</topology>
    </subcellularLocation>
</comment>
<dbReference type="InterPro" id="IPR017871">
    <property type="entry name" value="ABC_transporter-like_CS"/>
</dbReference>
<feature type="transmembrane region" description="Helical" evidence="9">
    <location>
        <begin position="38"/>
        <end position="57"/>
    </location>
</feature>
<dbReference type="SUPFAM" id="SSF90123">
    <property type="entry name" value="ABC transporter transmembrane region"/>
    <property type="match status" value="2"/>
</dbReference>
<dbReference type="GO" id="GO:0005524">
    <property type="term" value="F:ATP binding"/>
    <property type="evidence" value="ECO:0007669"/>
    <property type="project" value="UniProtKB-KW"/>
</dbReference>
<dbReference type="InterPro" id="IPR050173">
    <property type="entry name" value="ABC_transporter_C-like"/>
</dbReference>
<keyword evidence="7 9" id="KW-1133">Transmembrane helix</keyword>
<dbReference type="PANTHER" id="PTHR24223">
    <property type="entry name" value="ATP-BINDING CASSETTE SUB-FAMILY C"/>
    <property type="match status" value="1"/>
</dbReference>
<dbReference type="EMBL" id="CAJPVJ010013172">
    <property type="protein sequence ID" value="CAG2174714.1"/>
    <property type="molecule type" value="Genomic_DNA"/>
</dbReference>
<feature type="transmembrane region" description="Helical" evidence="9">
    <location>
        <begin position="675"/>
        <end position="695"/>
    </location>
</feature>
<accession>A0A7R9QTA1</accession>
<sequence>MSNDANRFDEFAFWCHSILVAPLQLALVIYILWGHLEYACLAGVAVLLLFIPFQGLMGRMFQSIRRKTAQLTDNRIRLMNEIIAGMRVIKMYTWEQPFAQLVSTARKKEIQRIRQSSFLKGINLSFYFMAVRIIGFACFVTLVLMGRELTSERVFVSIAFFNIMRITITKQFPNCIAATAELRVVMHRIQTFLLLDEMVASDELNANKFDDNVERDEKIITGNICAEKGVFIDNLTVRWNNESIEPTLTDITVSVKSGELLAVIGTVGCGKSSLLMSILNELSPESGSLGVRGRVSYAPQESWAFMSTVRENILFGSPYDQQKYDKVVKVCALDRDFKLFPYGDKTLVGERGVSLSGGQRARITLARAVYHEADIYLLDDPLSAVDAQVAKHLFQKCIVDHLRSKARILVTHQIQFLKEAHKILVLNEGKCIALGSYEELKKSGFDFLSYIKPIEGMPSKDGLNLNLNYTAGALAMPSIPSSIGDASEMASSEGVVDVLEAIEVEKEMEIKKETKKTGSVERRVYWDYTKAGAGPLLFIFTISVTVLSQVLYQSSDLWLTQWTNSESTGDTVDRDYNIIVYSCLIGALILSVFINTVTHYTLCMRSSVKLYDSIFYSLLRAPIHLFESAPIGQILNRFTKDTGIVDELLPSNAFDFIISISLVIGNLIVNAIVNWILVFPAIVLLLLVFLSRVLYIRAARDIKRMEGLSRSPVYSHVSTTLTGLSTIRSFGVQNLFERQFGRHQNDNTSTFFLYICTSRGFGVLMDWICVLYITAVVAFVMLYPEGLPGGSAGLIISSALTLTTTTQYAIKCSADLESYMTAVE</sequence>
<keyword evidence="5" id="KW-0547">Nucleotide-binding</keyword>
<evidence type="ECO:0000313" key="13">
    <source>
        <dbReference type="Proteomes" id="UP000728032"/>
    </source>
</evidence>
<dbReference type="InterPro" id="IPR027417">
    <property type="entry name" value="P-loop_NTPase"/>
</dbReference>
<feature type="domain" description="ABC transmembrane type-1" evidence="11">
    <location>
        <begin position="539"/>
        <end position="818"/>
    </location>
</feature>
<feature type="transmembrane region" description="Helical" evidence="9">
    <location>
        <begin position="761"/>
        <end position="783"/>
    </location>
</feature>
<feature type="transmembrane region" description="Helical" evidence="9">
    <location>
        <begin position="532"/>
        <end position="552"/>
    </location>
</feature>
<dbReference type="InterPro" id="IPR011527">
    <property type="entry name" value="ABC1_TM_dom"/>
</dbReference>
<evidence type="ECO:0000256" key="7">
    <source>
        <dbReference type="ARBA" id="ARBA00022989"/>
    </source>
</evidence>
<dbReference type="InterPro" id="IPR044726">
    <property type="entry name" value="ABCC_6TM_D2"/>
</dbReference>
<evidence type="ECO:0000256" key="9">
    <source>
        <dbReference type="SAM" id="Phobius"/>
    </source>
</evidence>
<dbReference type="InterPro" id="IPR003593">
    <property type="entry name" value="AAA+_ATPase"/>
</dbReference>
<keyword evidence="8 9" id="KW-0472">Membrane</keyword>
<dbReference type="PANTHER" id="PTHR24223:SF456">
    <property type="entry name" value="MULTIDRUG RESISTANCE-ASSOCIATED PROTEIN LETHAL(2)03659"/>
    <property type="match status" value="1"/>
</dbReference>
<dbReference type="Proteomes" id="UP000728032">
    <property type="component" value="Unassembled WGS sequence"/>
</dbReference>
<dbReference type="EMBL" id="OC927997">
    <property type="protein sequence ID" value="CAD7657528.1"/>
    <property type="molecule type" value="Genomic_DNA"/>
</dbReference>
<feature type="transmembrane region" description="Helical" evidence="9">
    <location>
        <begin position="12"/>
        <end position="32"/>
    </location>
</feature>
<evidence type="ECO:0000259" key="11">
    <source>
        <dbReference type="PROSITE" id="PS50929"/>
    </source>
</evidence>
<dbReference type="SUPFAM" id="SSF52540">
    <property type="entry name" value="P-loop containing nucleoside triphosphate hydrolases"/>
    <property type="match status" value="1"/>
</dbReference>
<dbReference type="InterPro" id="IPR003439">
    <property type="entry name" value="ABC_transporter-like_ATP-bd"/>
</dbReference>
<dbReference type="GO" id="GO:0140359">
    <property type="term" value="F:ABC-type transporter activity"/>
    <property type="evidence" value="ECO:0007669"/>
    <property type="project" value="InterPro"/>
</dbReference>
<evidence type="ECO:0000256" key="1">
    <source>
        <dbReference type="ARBA" id="ARBA00004141"/>
    </source>
</evidence>
<evidence type="ECO:0000256" key="3">
    <source>
        <dbReference type="ARBA" id="ARBA00022448"/>
    </source>
</evidence>
<protein>
    <submittedName>
        <fullName evidence="12">Uncharacterized protein</fullName>
    </submittedName>
</protein>
<dbReference type="Gene3D" id="3.40.50.300">
    <property type="entry name" value="P-loop containing nucleotide triphosphate hydrolases"/>
    <property type="match status" value="1"/>
</dbReference>
<keyword evidence="13" id="KW-1185">Reference proteome</keyword>
<reference evidence="12" key="1">
    <citation type="submission" date="2020-11" db="EMBL/GenBank/DDBJ databases">
        <authorList>
            <person name="Tran Van P."/>
        </authorList>
    </citation>
    <scope>NUCLEOTIDE SEQUENCE</scope>
</reference>
<dbReference type="PROSITE" id="PS50893">
    <property type="entry name" value="ABC_TRANSPORTER_2"/>
    <property type="match status" value="1"/>
</dbReference>
<feature type="domain" description="ABC transmembrane type-1" evidence="11">
    <location>
        <begin position="1"/>
        <end position="164"/>
    </location>
</feature>
<feature type="transmembrane region" description="Helical" evidence="9">
    <location>
        <begin position="578"/>
        <end position="602"/>
    </location>
</feature>
<keyword evidence="6" id="KW-0067">ATP-binding</keyword>
<dbReference type="OrthoDB" id="6510208at2759"/>
<dbReference type="Gene3D" id="1.20.1560.10">
    <property type="entry name" value="ABC transporter type 1, transmembrane domain"/>
    <property type="match status" value="2"/>
</dbReference>
<dbReference type="FunFam" id="3.40.50.300:FF:000482">
    <property type="entry name" value="Multidrug resistance-associated protein member 4"/>
    <property type="match status" value="1"/>
</dbReference>
<name>A0A7R9QTA1_9ACAR</name>
<dbReference type="AlphaFoldDB" id="A0A7R9QTA1"/>
<dbReference type="CDD" id="cd03250">
    <property type="entry name" value="ABCC_MRP_domain1"/>
    <property type="match status" value="1"/>
</dbReference>
<feature type="transmembrane region" description="Helical" evidence="9">
    <location>
        <begin position="124"/>
        <end position="145"/>
    </location>
</feature>
<feature type="transmembrane region" description="Helical" evidence="9">
    <location>
        <begin position="648"/>
        <end position="669"/>
    </location>
</feature>
<organism evidence="12">
    <name type="scientific">Oppiella nova</name>
    <dbReference type="NCBI Taxonomy" id="334625"/>
    <lineage>
        <taxon>Eukaryota</taxon>
        <taxon>Metazoa</taxon>
        <taxon>Ecdysozoa</taxon>
        <taxon>Arthropoda</taxon>
        <taxon>Chelicerata</taxon>
        <taxon>Arachnida</taxon>
        <taxon>Acari</taxon>
        <taxon>Acariformes</taxon>
        <taxon>Sarcoptiformes</taxon>
        <taxon>Oribatida</taxon>
        <taxon>Brachypylina</taxon>
        <taxon>Oppioidea</taxon>
        <taxon>Oppiidae</taxon>
        <taxon>Oppiella</taxon>
    </lineage>
</organism>
<evidence type="ECO:0000256" key="2">
    <source>
        <dbReference type="ARBA" id="ARBA00009726"/>
    </source>
</evidence>
<dbReference type="Pfam" id="PF00664">
    <property type="entry name" value="ABC_membrane"/>
    <property type="match status" value="2"/>
</dbReference>
<dbReference type="FunFam" id="1.20.1560.10:FF:000014">
    <property type="entry name" value="Multidrug resistance-associated protein member 4"/>
    <property type="match status" value="1"/>
</dbReference>
<keyword evidence="3" id="KW-0813">Transport</keyword>
<dbReference type="GO" id="GO:0016020">
    <property type="term" value="C:membrane"/>
    <property type="evidence" value="ECO:0007669"/>
    <property type="project" value="UniProtKB-SubCell"/>
</dbReference>
<comment type="similarity">
    <text evidence="2">Belongs to the ABC transporter superfamily. ABCC family. Conjugate transporter (TC 3.A.1.208) subfamily.</text>
</comment>
<evidence type="ECO:0000256" key="5">
    <source>
        <dbReference type="ARBA" id="ARBA00022741"/>
    </source>
</evidence>
<proteinExistence type="inferred from homology"/>